<accession>A0A3N7EC34</accession>
<proteinExistence type="predicted"/>
<dbReference type="PANTHER" id="PTHR12412:SF2">
    <property type="entry name" value="NUCLEAR CAP-BINDING PROTEIN SUBUNIT 1"/>
    <property type="match status" value="1"/>
</dbReference>
<dbReference type="Gene3D" id="1.25.40.180">
    <property type="match status" value="1"/>
</dbReference>
<evidence type="ECO:0000313" key="1">
    <source>
        <dbReference type="EMBL" id="RQO85357.1"/>
    </source>
</evidence>
<dbReference type="InterPro" id="IPR016024">
    <property type="entry name" value="ARM-type_fold"/>
</dbReference>
<dbReference type="GO" id="GO:0000339">
    <property type="term" value="F:RNA cap binding"/>
    <property type="evidence" value="ECO:0007669"/>
    <property type="project" value="InterPro"/>
</dbReference>
<dbReference type="GO" id="GO:0005846">
    <property type="term" value="C:nuclear cap binding complex"/>
    <property type="evidence" value="ECO:0007669"/>
    <property type="project" value="InterPro"/>
</dbReference>
<dbReference type="Proteomes" id="UP000006729">
    <property type="component" value="Chromosome 1"/>
</dbReference>
<dbReference type="EMBL" id="CM009290">
    <property type="protein sequence ID" value="RQO85357.1"/>
    <property type="molecule type" value="Genomic_DNA"/>
</dbReference>
<organism evidence="1 2">
    <name type="scientific">Populus trichocarpa</name>
    <name type="common">Western balsam poplar</name>
    <name type="synonym">Populus balsamifera subsp. trichocarpa</name>
    <dbReference type="NCBI Taxonomy" id="3694"/>
    <lineage>
        <taxon>Eukaryota</taxon>
        <taxon>Viridiplantae</taxon>
        <taxon>Streptophyta</taxon>
        <taxon>Embryophyta</taxon>
        <taxon>Tracheophyta</taxon>
        <taxon>Spermatophyta</taxon>
        <taxon>Magnoliopsida</taxon>
        <taxon>eudicotyledons</taxon>
        <taxon>Gunneridae</taxon>
        <taxon>Pentapetalae</taxon>
        <taxon>rosids</taxon>
        <taxon>fabids</taxon>
        <taxon>Malpighiales</taxon>
        <taxon>Salicaceae</taxon>
        <taxon>Saliceae</taxon>
        <taxon>Populus</taxon>
    </lineage>
</organism>
<reference evidence="1 2" key="1">
    <citation type="journal article" date="2006" name="Science">
        <title>The genome of black cottonwood, Populus trichocarpa (Torr. &amp; Gray).</title>
        <authorList>
            <person name="Tuskan G.A."/>
            <person name="Difazio S."/>
            <person name="Jansson S."/>
            <person name="Bohlmann J."/>
            <person name="Grigoriev I."/>
            <person name="Hellsten U."/>
            <person name="Putnam N."/>
            <person name="Ralph S."/>
            <person name="Rombauts S."/>
            <person name="Salamov A."/>
            <person name="Schein J."/>
            <person name="Sterck L."/>
            <person name="Aerts A."/>
            <person name="Bhalerao R.R."/>
            <person name="Bhalerao R.P."/>
            <person name="Blaudez D."/>
            <person name="Boerjan W."/>
            <person name="Brun A."/>
            <person name="Brunner A."/>
            <person name="Busov V."/>
            <person name="Campbell M."/>
            <person name="Carlson J."/>
            <person name="Chalot M."/>
            <person name="Chapman J."/>
            <person name="Chen G.L."/>
            <person name="Cooper D."/>
            <person name="Coutinho P.M."/>
            <person name="Couturier J."/>
            <person name="Covert S."/>
            <person name="Cronk Q."/>
            <person name="Cunningham R."/>
            <person name="Davis J."/>
            <person name="Degroeve S."/>
            <person name="Dejardin A."/>
            <person name="Depamphilis C."/>
            <person name="Detter J."/>
            <person name="Dirks B."/>
            <person name="Dubchak I."/>
            <person name="Duplessis S."/>
            <person name="Ehlting J."/>
            <person name="Ellis B."/>
            <person name="Gendler K."/>
            <person name="Goodstein D."/>
            <person name="Gribskov M."/>
            <person name="Grimwood J."/>
            <person name="Groover A."/>
            <person name="Gunter L."/>
            <person name="Hamberger B."/>
            <person name="Heinze B."/>
            <person name="Helariutta Y."/>
            <person name="Henrissat B."/>
            <person name="Holligan D."/>
            <person name="Holt R."/>
            <person name="Huang W."/>
            <person name="Islam-Faridi N."/>
            <person name="Jones S."/>
            <person name="Jones-Rhoades M."/>
            <person name="Jorgensen R."/>
            <person name="Joshi C."/>
            <person name="Kangasjarvi J."/>
            <person name="Karlsson J."/>
            <person name="Kelleher C."/>
            <person name="Kirkpatrick R."/>
            <person name="Kirst M."/>
            <person name="Kohler A."/>
            <person name="Kalluri U."/>
            <person name="Larimer F."/>
            <person name="Leebens-Mack J."/>
            <person name="Leple J.C."/>
            <person name="Locascio P."/>
            <person name="Lou Y."/>
            <person name="Lucas S."/>
            <person name="Martin F."/>
            <person name="Montanini B."/>
            <person name="Napoli C."/>
            <person name="Nelson D.R."/>
            <person name="Nelson C."/>
            <person name="Nieminen K."/>
            <person name="Nilsson O."/>
            <person name="Pereda V."/>
            <person name="Peter G."/>
            <person name="Philippe R."/>
            <person name="Pilate G."/>
            <person name="Poliakov A."/>
            <person name="Razumovskaya J."/>
            <person name="Richardson P."/>
            <person name="Rinaldi C."/>
            <person name="Ritland K."/>
            <person name="Rouze P."/>
            <person name="Ryaboy D."/>
            <person name="Schmutz J."/>
            <person name="Schrader J."/>
            <person name="Segerman B."/>
            <person name="Shin H."/>
            <person name="Siddiqui A."/>
            <person name="Sterky F."/>
            <person name="Terry A."/>
            <person name="Tsai C.J."/>
            <person name="Uberbacher E."/>
            <person name="Unneberg P."/>
            <person name="Vahala J."/>
            <person name="Wall K."/>
            <person name="Wessler S."/>
            <person name="Yang G."/>
            <person name="Yin T."/>
            <person name="Douglas C."/>
            <person name="Marra M."/>
            <person name="Sandberg G."/>
            <person name="Van de Peer Y."/>
            <person name="Rokhsar D."/>
        </authorList>
    </citation>
    <scope>NUCLEOTIDE SEQUENCE [LARGE SCALE GENOMIC DNA]</scope>
    <source>
        <strain evidence="2">cv. Nisqually</strain>
    </source>
</reference>
<dbReference type="PANTHER" id="PTHR12412">
    <property type="entry name" value="CAP BINDING PROTEIN"/>
    <property type="match status" value="1"/>
</dbReference>
<sequence>MVETTQDNFQQVPEEIESVMVGIEAYLSIKRHNSDTGLSFFEDKSGSDVVEKDFLEDLWGRIQVLCGNGWKVDSVPRPHLLFEAQLVAGKTC</sequence>
<dbReference type="InterPro" id="IPR027159">
    <property type="entry name" value="CBP80"/>
</dbReference>
<protein>
    <submittedName>
        <fullName evidence="1">Uncharacterized protein</fullName>
    </submittedName>
</protein>
<dbReference type="GO" id="GO:0006406">
    <property type="term" value="P:mRNA export from nucleus"/>
    <property type="evidence" value="ECO:0007669"/>
    <property type="project" value="InterPro"/>
</dbReference>
<dbReference type="AlphaFoldDB" id="A0A3N7EC34"/>
<keyword evidence="2" id="KW-1185">Reference proteome</keyword>
<gene>
    <name evidence="1" type="ORF">POPTR_001G254201</name>
</gene>
<name>A0A3N7EC34_POPTR</name>
<dbReference type="SUPFAM" id="SSF48371">
    <property type="entry name" value="ARM repeat"/>
    <property type="match status" value="1"/>
</dbReference>
<evidence type="ECO:0000313" key="2">
    <source>
        <dbReference type="Proteomes" id="UP000006729"/>
    </source>
</evidence>